<dbReference type="PROSITE" id="PS00449">
    <property type="entry name" value="ATPASE_A"/>
    <property type="match status" value="1"/>
</dbReference>
<evidence type="ECO:0000256" key="10">
    <source>
        <dbReference type="ARBA" id="ARBA00023310"/>
    </source>
</evidence>
<dbReference type="PRINTS" id="PR00123">
    <property type="entry name" value="ATPASEA"/>
</dbReference>
<protein>
    <recommendedName>
        <fullName evidence="11 12">ATP synthase subunit a</fullName>
    </recommendedName>
    <alternativeName>
        <fullName evidence="11">ATP synthase F0 sector subunit a</fullName>
    </alternativeName>
    <alternativeName>
        <fullName evidence="11">F-ATPase subunit 6</fullName>
    </alternativeName>
</protein>
<evidence type="ECO:0000256" key="4">
    <source>
        <dbReference type="ARBA" id="ARBA00022547"/>
    </source>
</evidence>
<evidence type="ECO:0000256" key="12">
    <source>
        <dbReference type="RuleBase" id="RU000483"/>
    </source>
</evidence>
<feature type="transmembrane region" description="Helical" evidence="11">
    <location>
        <begin position="196"/>
        <end position="218"/>
    </location>
</feature>
<dbReference type="NCBIfam" id="TIGR01131">
    <property type="entry name" value="ATP_synt_6_or_A"/>
    <property type="match status" value="1"/>
</dbReference>
<keyword evidence="14" id="KW-1185">Reference proteome</keyword>
<evidence type="ECO:0000256" key="7">
    <source>
        <dbReference type="ARBA" id="ARBA00022989"/>
    </source>
</evidence>
<dbReference type="RefSeq" id="WP_011142904.1">
    <property type="nucleotide sequence ID" value="NZ_CP063845.1"/>
</dbReference>
<evidence type="ECO:0000256" key="1">
    <source>
        <dbReference type="ARBA" id="ARBA00004141"/>
    </source>
</evidence>
<evidence type="ECO:0000256" key="9">
    <source>
        <dbReference type="ARBA" id="ARBA00023136"/>
    </source>
</evidence>
<keyword evidence="6 11" id="KW-0375">Hydrogen ion transport</keyword>
<keyword evidence="3 11" id="KW-0813">Transport</keyword>
<proteinExistence type="inferred from homology"/>
<evidence type="ECO:0000256" key="5">
    <source>
        <dbReference type="ARBA" id="ARBA00022692"/>
    </source>
</evidence>
<dbReference type="PANTHER" id="PTHR42823:SF3">
    <property type="entry name" value="ATP SYNTHASE SUBUNIT A, CHLOROPLASTIC"/>
    <property type="match status" value="1"/>
</dbReference>
<dbReference type="InterPro" id="IPR000568">
    <property type="entry name" value="ATP_synth_F0_asu"/>
</dbReference>
<keyword evidence="9 11" id="KW-0472">Membrane</keyword>
<dbReference type="Pfam" id="PF00119">
    <property type="entry name" value="ATP-synt_A"/>
    <property type="match status" value="1"/>
</dbReference>
<reference evidence="13 14" key="1">
    <citation type="journal article" date="2021" name="Genome Biol. Evol.">
        <title>Complete Genome Sequencing of a Novel Gloeobacter Species from a Waterfall Cave in Mexico.</title>
        <authorList>
            <person name="Saw J.H."/>
            <person name="Cardona T."/>
            <person name="Montejano G."/>
        </authorList>
    </citation>
    <scope>NUCLEOTIDE SEQUENCE [LARGE SCALE GENOMIC DNA]</scope>
    <source>
        <strain evidence="13">MG652769</strain>
    </source>
</reference>
<sequence length="246" mass="27296">MELALATLGNQPLIAAVEVGKHLTWQLGPLSVHGQTMITTWVVMLLLIGLTFIGTRKLQRVPSGLQNFLEYAYDLLASIARNQIGEKQYRSWVPLIGTIFLFVLFANWLGQLPLRLFHIPEGELASPTNDINTTVALSLIALVSYIYAGLRKSGFGYFKHYFESPILAAVWVLEFFTRPLSLSIRLFGNILAEELVVAVLILLVPILVPVPLMILFLLTGAIQALVFSTLTASYVGEAVEDHDDHH</sequence>
<keyword evidence="11" id="KW-1003">Cell membrane</keyword>
<evidence type="ECO:0000256" key="2">
    <source>
        <dbReference type="ARBA" id="ARBA00006810"/>
    </source>
</evidence>
<dbReference type="HAMAP" id="MF_01393">
    <property type="entry name" value="ATP_synth_a_bact"/>
    <property type="match status" value="1"/>
</dbReference>
<dbReference type="CDD" id="cd00310">
    <property type="entry name" value="ATP-synt_Fo_a_6"/>
    <property type="match status" value="1"/>
</dbReference>
<evidence type="ECO:0000256" key="8">
    <source>
        <dbReference type="ARBA" id="ARBA00023065"/>
    </source>
</evidence>
<dbReference type="InterPro" id="IPR035908">
    <property type="entry name" value="F0_ATP_A_sf"/>
</dbReference>
<comment type="subcellular location">
    <subcellularLocation>
        <location evidence="11">Cell inner membrane</location>
        <topology evidence="11">Multi-pass membrane protein</topology>
    </subcellularLocation>
    <subcellularLocation>
        <location evidence="12">Cell membrane</location>
        <topology evidence="12">Multi-pass membrane protein</topology>
    </subcellularLocation>
    <subcellularLocation>
        <location evidence="1">Membrane</location>
        <topology evidence="1">Multi-pass membrane protein</topology>
    </subcellularLocation>
</comment>
<dbReference type="PANTHER" id="PTHR42823">
    <property type="entry name" value="ATP SYNTHASE SUBUNIT A, CHLOROPLASTIC"/>
    <property type="match status" value="1"/>
</dbReference>
<evidence type="ECO:0000256" key="11">
    <source>
        <dbReference type="HAMAP-Rule" id="MF_01393"/>
    </source>
</evidence>
<keyword evidence="8 11" id="KW-0406">Ion transport</keyword>
<feature type="transmembrane region" description="Helical" evidence="11">
    <location>
        <begin position="131"/>
        <end position="148"/>
    </location>
</feature>
<feature type="transmembrane region" description="Helical" evidence="11">
    <location>
        <begin position="91"/>
        <end position="111"/>
    </location>
</feature>
<gene>
    <name evidence="11" type="primary">atpB</name>
    <name evidence="11" type="synonym">atpI</name>
    <name evidence="13" type="ORF">ISF26_20555</name>
</gene>
<dbReference type="Gene3D" id="1.20.120.220">
    <property type="entry name" value="ATP synthase, F0 complex, subunit A"/>
    <property type="match status" value="1"/>
</dbReference>
<dbReference type="Proteomes" id="UP001054846">
    <property type="component" value="Chromosome"/>
</dbReference>
<keyword evidence="4 11" id="KW-0138">CF(0)</keyword>
<comment type="function">
    <text evidence="11 12">Key component of the proton channel; it plays a direct role in the translocation of protons across the membrane.</text>
</comment>
<name>A0ABY3PKC5_9CYAN</name>
<evidence type="ECO:0000256" key="3">
    <source>
        <dbReference type="ARBA" id="ARBA00022448"/>
    </source>
</evidence>
<keyword evidence="11" id="KW-0997">Cell inner membrane</keyword>
<evidence type="ECO:0000313" key="13">
    <source>
        <dbReference type="EMBL" id="UFP94126.1"/>
    </source>
</evidence>
<dbReference type="InterPro" id="IPR045082">
    <property type="entry name" value="ATP_syn_F0_a_bact/chloroplast"/>
</dbReference>
<dbReference type="SUPFAM" id="SSF81336">
    <property type="entry name" value="F1F0 ATP synthase subunit A"/>
    <property type="match status" value="1"/>
</dbReference>
<keyword evidence="10 11" id="KW-0066">ATP synthesis</keyword>
<keyword evidence="5 11" id="KW-0812">Transmembrane</keyword>
<evidence type="ECO:0000256" key="6">
    <source>
        <dbReference type="ARBA" id="ARBA00022781"/>
    </source>
</evidence>
<feature type="transmembrane region" description="Helical" evidence="11">
    <location>
        <begin position="32"/>
        <end position="53"/>
    </location>
</feature>
<accession>A0ABY3PKC5</accession>
<keyword evidence="7 11" id="KW-1133">Transmembrane helix</keyword>
<evidence type="ECO:0000313" key="14">
    <source>
        <dbReference type="Proteomes" id="UP001054846"/>
    </source>
</evidence>
<comment type="similarity">
    <text evidence="2 11 12">Belongs to the ATPase A chain family.</text>
</comment>
<dbReference type="EMBL" id="CP063845">
    <property type="protein sequence ID" value="UFP94126.1"/>
    <property type="molecule type" value="Genomic_DNA"/>
</dbReference>
<dbReference type="InterPro" id="IPR023011">
    <property type="entry name" value="ATP_synth_F0_asu_AS"/>
</dbReference>
<organism evidence="13 14">
    <name type="scientific">Gloeobacter morelensis MG652769</name>
    <dbReference type="NCBI Taxonomy" id="2781736"/>
    <lineage>
        <taxon>Bacteria</taxon>
        <taxon>Bacillati</taxon>
        <taxon>Cyanobacteriota</taxon>
        <taxon>Cyanophyceae</taxon>
        <taxon>Gloeobacterales</taxon>
        <taxon>Gloeobacteraceae</taxon>
        <taxon>Gloeobacter</taxon>
        <taxon>Gloeobacter morelensis</taxon>
    </lineage>
</organism>